<feature type="region of interest" description="Disordered" evidence="1">
    <location>
        <begin position="121"/>
        <end position="178"/>
    </location>
</feature>
<feature type="compositionally biased region" description="Polar residues" evidence="1">
    <location>
        <begin position="121"/>
        <end position="131"/>
    </location>
</feature>
<organism evidence="3 4">
    <name type="scientific">Coptis chinensis</name>
    <dbReference type="NCBI Taxonomy" id="261450"/>
    <lineage>
        <taxon>Eukaryota</taxon>
        <taxon>Viridiplantae</taxon>
        <taxon>Streptophyta</taxon>
        <taxon>Embryophyta</taxon>
        <taxon>Tracheophyta</taxon>
        <taxon>Spermatophyta</taxon>
        <taxon>Magnoliopsida</taxon>
        <taxon>Ranunculales</taxon>
        <taxon>Ranunculaceae</taxon>
        <taxon>Coptidoideae</taxon>
        <taxon>Coptis</taxon>
    </lineage>
</organism>
<evidence type="ECO:0000259" key="2">
    <source>
        <dbReference type="Pfam" id="PF00394"/>
    </source>
</evidence>
<dbReference type="Gene3D" id="2.60.40.420">
    <property type="entry name" value="Cupredoxins - blue copper proteins"/>
    <property type="match status" value="1"/>
</dbReference>
<dbReference type="GO" id="GO:0016491">
    <property type="term" value="F:oxidoreductase activity"/>
    <property type="evidence" value="ECO:0007669"/>
    <property type="project" value="TreeGrafter"/>
</dbReference>
<evidence type="ECO:0000313" key="4">
    <source>
        <dbReference type="Proteomes" id="UP000631114"/>
    </source>
</evidence>
<dbReference type="PANTHER" id="PTHR11709">
    <property type="entry name" value="MULTI-COPPER OXIDASE"/>
    <property type="match status" value="1"/>
</dbReference>
<dbReference type="InterPro" id="IPR008972">
    <property type="entry name" value="Cupredoxin"/>
</dbReference>
<dbReference type="GO" id="GO:0005886">
    <property type="term" value="C:plasma membrane"/>
    <property type="evidence" value="ECO:0007669"/>
    <property type="project" value="TreeGrafter"/>
</dbReference>
<dbReference type="InterPro" id="IPR045087">
    <property type="entry name" value="Cu-oxidase_fam"/>
</dbReference>
<feature type="compositionally biased region" description="Polar residues" evidence="1">
    <location>
        <begin position="151"/>
        <end position="167"/>
    </location>
</feature>
<accession>A0A835HJP6</accession>
<dbReference type="PANTHER" id="PTHR11709:SF311">
    <property type="entry name" value="MONOCOPPER OXIDASE-LIKE PROTEIN SKU5"/>
    <property type="match status" value="1"/>
</dbReference>
<proteinExistence type="predicted"/>
<feature type="domain" description="Plastocyanin-like" evidence="2">
    <location>
        <begin position="327"/>
        <end position="394"/>
    </location>
</feature>
<dbReference type="AlphaFoldDB" id="A0A835HJP6"/>
<gene>
    <name evidence="3" type="ORF">IFM89_039212</name>
</gene>
<protein>
    <recommendedName>
        <fullName evidence="2">Plastocyanin-like domain-containing protein</fullName>
    </recommendedName>
</protein>
<dbReference type="SUPFAM" id="SSF49503">
    <property type="entry name" value="Cupredoxins"/>
    <property type="match status" value="1"/>
</dbReference>
<keyword evidence="4" id="KW-1185">Reference proteome</keyword>
<dbReference type="Pfam" id="PF00394">
    <property type="entry name" value="Cu-oxidase"/>
    <property type="match status" value="1"/>
</dbReference>
<sequence>MSEQIRKLGWTKKDKRSTLYEDGARDFVSFAKTKSWSALVLAHISHTVYGFYMVKDAGDFDGASIGGKHGRKKNIEEEGLGIENFVDAYMGHGIETGDIEPPFVPEPDLGKSCHYLQDSLMASSGQSSGPSALQPPPSGQATPESGEATPPVTSESSGAPSSKQKNPNVKVRREDDWLTGHERRDGSILESARVAYDNKGRTFVFVGSQISPKQVEHAAVGEYLLDKALASSASASPSIEKELAEVKASLASLTNLLMLVLDLDETLVYAYETSSLPVILRSQATEKAAGGFGPLRVNNRNVILVPFNKPEAKFDLLIGDWYSYDYKDHHMVLVETEGSYTNHITLDSLDVHIGKSYSILVAANQLNTMDYFMVANPTQSNSSIIGLGVLHYANSTTPASGPLLVGPNPMDREFSVNQARSIK</sequence>
<name>A0A835HJP6_9MAGN</name>
<comment type="caution">
    <text evidence="3">The sequence shown here is derived from an EMBL/GenBank/DDBJ whole genome shotgun (WGS) entry which is preliminary data.</text>
</comment>
<dbReference type="EMBL" id="JADFTS010000007">
    <property type="protein sequence ID" value="KAF9599562.1"/>
    <property type="molecule type" value="Genomic_DNA"/>
</dbReference>
<reference evidence="3 4" key="1">
    <citation type="submission" date="2020-10" db="EMBL/GenBank/DDBJ databases">
        <title>The Coptis chinensis genome and diversification of protoberbering-type alkaloids.</title>
        <authorList>
            <person name="Wang B."/>
            <person name="Shu S."/>
            <person name="Song C."/>
            <person name="Liu Y."/>
        </authorList>
    </citation>
    <scope>NUCLEOTIDE SEQUENCE [LARGE SCALE GENOMIC DNA]</scope>
    <source>
        <strain evidence="3">HL-2020</strain>
        <tissue evidence="3">Leaf</tissue>
    </source>
</reference>
<dbReference type="OrthoDB" id="1932595at2759"/>
<dbReference type="InterPro" id="IPR001117">
    <property type="entry name" value="Cu-oxidase_2nd"/>
</dbReference>
<evidence type="ECO:0000256" key="1">
    <source>
        <dbReference type="SAM" id="MobiDB-lite"/>
    </source>
</evidence>
<dbReference type="Proteomes" id="UP000631114">
    <property type="component" value="Unassembled WGS sequence"/>
</dbReference>
<evidence type="ECO:0000313" key="3">
    <source>
        <dbReference type="EMBL" id="KAF9599562.1"/>
    </source>
</evidence>